<feature type="compositionally biased region" description="Basic and acidic residues" evidence="1">
    <location>
        <begin position="11"/>
        <end position="27"/>
    </location>
</feature>
<feature type="compositionally biased region" description="Polar residues" evidence="1">
    <location>
        <begin position="48"/>
        <end position="59"/>
    </location>
</feature>
<evidence type="ECO:0000313" key="2">
    <source>
        <dbReference type="EMBL" id="MCD7466052.1"/>
    </source>
</evidence>
<dbReference type="Proteomes" id="UP000823775">
    <property type="component" value="Unassembled WGS sequence"/>
</dbReference>
<keyword evidence="3" id="KW-1185">Reference proteome</keyword>
<sequence length="67" mass="7392">GSRCGTHRRRLEGERDASMFSRAGERRRGGKRHGLRCTPPPRRKWHGSATTAVNGSTTADPIMPPPI</sequence>
<feature type="compositionally biased region" description="Basic residues" evidence="1">
    <location>
        <begin position="1"/>
        <end position="10"/>
    </location>
</feature>
<feature type="non-terminal residue" evidence="2">
    <location>
        <position position="1"/>
    </location>
</feature>
<proteinExistence type="predicted"/>
<feature type="region of interest" description="Disordered" evidence="1">
    <location>
        <begin position="1"/>
        <end position="67"/>
    </location>
</feature>
<evidence type="ECO:0000256" key="1">
    <source>
        <dbReference type="SAM" id="MobiDB-lite"/>
    </source>
</evidence>
<reference evidence="2 3" key="1">
    <citation type="journal article" date="2021" name="BMC Genomics">
        <title>Datura genome reveals duplications of psychoactive alkaloid biosynthetic genes and high mutation rate following tissue culture.</title>
        <authorList>
            <person name="Rajewski A."/>
            <person name="Carter-House D."/>
            <person name="Stajich J."/>
            <person name="Litt A."/>
        </authorList>
    </citation>
    <scope>NUCLEOTIDE SEQUENCE [LARGE SCALE GENOMIC DNA]</scope>
    <source>
        <strain evidence="2">AR-01</strain>
    </source>
</reference>
<name>A0ABS8T637_DATST</name>
<evidence type="ECO:0000313" key="3">
    <source>
        <dbReference type="Proteomes" id="UP000823775"/>
    </source>
</evidence>
<comment type="caution">
    <text evidence="2">The sequence shown here is derived from an EMBL/GenBank/DDBJ whole genome shotgun (WGS) entry which is preliminary data.</text>
</comment>
<gene>
    <name evidence="2" type="ORF">HAX54_002399</name>
</gene>
<dbReference type="EMBL" id="JACEIK010001108">
    <property type="protein sequence ID" value="MCD7466052.1"/>
    <property type="molecule type" value="Genomic_DNA"/>
</dbReference>
<feature type="compositionally biased region" description="Basic residues" evidence="1">
    <location>
        <begin position="28"/>
        <end position="46"/>
    </location>
</feature>
<protein>
    <submittedName>
        <fullName evidence="2">Uncharacterized protein</fullName>
    </submittedName>
</protein>
<accession>A0ABS8T637</accession>
<organism evidence="2 3">
    <name type="scientific">Datura stramonium</name>
    <name type="common">Jimsonweed</name>
    <name type="synonym">Common thornapple</name>
    <dbReference type="NCBI Taxonomy" id="4076"/>
    <lineage>
        <taxon>Eukaryota</taxon>
        <taxon>Viridiplantae</taxon>
        <taxon>Streptophyta</taxon>
        <taxon>Embryophyta</taxon>
        <taxon>Tracheophyta</taxon>
        <taxon>Spermatophyta</taxon>
        <taxon>Magnoliopsida</taxon>
        <taxon>eudicotyledons</taxon>
        <taxon>Gunneridae</taxon>
        <taxon>Pentapetalae</taxon>
        <taxon>asterids</taxon>
        <taxon>lamiids</taxon>
        <taxon>Solanales</taxon>
        <taxon>Solanaceae</taxon>
        <taxon>Solanoideae</taxon>
        <taxon>Datureae</taxon>
        <taxon>Datura</taxon>
    </lineage>
</organism>